<evidence type="ECO:0000313" key="1">
    <source>
        <dbReference type="EMBL" id="GAA4658684.1"/>
    </source>
</evidence>
<reference evidence="2" key="1">
    <citation type="journal article" date="2019" name="Int. J. Syst. Evol. Microbiol.">
        <title>The Global Catalogue of Microorganisms (GCM) 10K type strain sequencing project: providing services to taxonomists for standard genome sequencing and annotation.</title>
        <authorList>
            <consortium name="The Broad Institute Genomics Platform"/>
            <consortium name="The Broad Institute Genome Sequencing Center for Infectious Disease"/>
            <person name="Wu L."/>
            <person name="Ma J."/>
        </authorList>
    </citation>
    <scope>NUCLEOTIDE SEQUENCE [LARGE SCALE GENOMIC DNA]</scope>
    <source>
        <strain evidence="2">JCM 18054</strain>
    </source>
</reference>
<keyword evidence="2" id="KW-1185">Reference proteome</keyword>
<sequence length="106" mass="11263">MIVRLTRTDALVAEADDCARLHVGTTLAPDEVDAALRATGTGRLAEDGNALLDLRTLHARARSAAASADWADRWEAMIAYARKKGWITADGTAVQAHVEAAPTPRA</sequence>
<dbReference type="Proteomes" id="UP001500192">
    <property type="component" value="Unassembled WGS sequence"/>
</dbReference>
<dbReference type="RefSeq" id="WP_048807011.1">
    <property type="nucleotide sequence ID" value="NZ_BAABIB010000113.1"/>
</dbReference>
<evidence type="ECO:0000313" key="2">
    <source>
        <dbReference type="Proteomes" id="UP001500192"/>
    </source>
</evidence>
<dbReference type="EMBL" id="BAABIB010000113">
    <property type="protein sequence ID" value="GAA4658684.1"/>
    <property type="molecule type" value="Genomic_DNA"/>
</dbReference>
<gene>
    <name evidence="1" type="ORF">GCM10023214_57780</name>
</gene>
<name>A0ABP8VD04_9PSEU</name>
<evidence type="ECO:0008006" key="3">
    <source>
        <dbReference type="Google" id="ProtNLM"/>
    </source>
</evidence>
<proteinExistence type="predicted"/>
<comment type="caution">
    <text evidence="1">The sequence shown here is derived from an EMBL/GenBank/DDBJ whole genome shotgun (WGS) entry which is preliminary data.</text>
</comment>
<protein>
    <recommendedName>
        <fullName evidence="3">Lsr2 protein</fullName>
    </recommendedName>
</protein>
<accession>A0ABP8VD04</accession>
<organism evidence="1 2">
    <name type="scientific">Amycolatopsis dongchuanensis</name>
    <dbReference type="NCBI Taxonomy" id="1070866"/>
    <lineage>
        <taxon>Bacteria</taxon>
        <taxon>Bacillati</taxon>
        <taxon>Actinomycetota</taxon>
        <taxon>Actinomycetes</taxon>
        <taxon>Pseudonocardiales</taxon>
        <taxon>Pseudonocardiaceae</taxon>
        <taxon>Amycolatopsis</taxon>
    </lineage>
</organism>